<sequence length="88" mass="10180">MTYAMEIERRERIARNIGLEEGMKEGIQKRIQKGLKEGMQKGIKEGVQKEQLRFIISMIKKSLPLDVIAELAELSVDDIEKIKCDYNL</sequence>
<accession>A0ABS2GJN9</accession>
<dbReference type="Proteomes" id="UP000707138">
    <property type="component" value="Unassembled WGS sequence"/>
</dbReference>
<dbReference type="RefSeq" id="WP_205088552.1">
    <property type="nucleotide sequence ID" value="NZ_JACJLA010000036.1"/>
</dbReference>
<comment type="caution">
    <text evidence="1">The sequence shown here is derived from an EMBL/GenBank/DDBJ whole genome shotgun (WGS) entry which is preliminary data.</text>
</comment>
<keyword evidence="2" id="KW-1185">Reference proteome</keyword>
<proteinExistence type="predicted"/>
<dbReference type="EMBL" id="JACJLA010000036">
    <property type="protein sequence ID" value="MBM6913712.1"/>
    <property type="molecule type" value="Genomic_DNA"/>
</dbReference>
<organism evidence="1 2">
    <name type="scientific">Veillonella magna</name>
    <dbReference type="NCBI Taxonomy" id="464322"/>
    <lineage>
        <taxon>Bacteria</taxon>
        <taxon>Bacillati</taxon>
        <taxon>Bacillota</taxon>
        <taxon>Negativicutes</taxon>
        <taxon>Veillonellales</taxon>
        <taxon>Veillonellaceae</taxon>
        <taxon>Veillonella</taxon>
    </lineage>
</organism>
<name>A0ABS2GJN9_9FIRM</name>
<reference evidence="1 2" key="1">
    <citation type="journal article" date="2021" name="Sci. Rep.">
        <title>The distribution of antibiotic resistance genes in chicken gut microbiota commensals.</title>
        <authorList>
            <person name="Juricova H."/>
            <person name="Matiasovicova J."/>
            <person name="Kubasova T."/>
            <person name="Cejkova D."/>
            <person name="Rychlik I."/>
        </authorList>
    </citation>
    <scope>NUCLEOTIDE SEQUENCE [LARGE SCALE GENOMIC DNA]</scope>
    <source>
        <strain evidence="1 2">An537</strain>
    </source>
</reference>
<evidence type="ECO:0000313" key="2">
    <source>
        <dbReference type="Proteomes" id="UP000707138"/>
    </source>
</evidence>
<evidence type="ECO:0000313" key="1">
    <source>
        <dbReference type="EMBL" id="MBM6913712.1"/>
    </source>
</evidence>
<evidence type="ECO:0008006" key="3">
    <source>
        <dbReference type="Google" id="ProtNLM"/>
    </source>
</evidence>
<protein>
    <recommendedName>
        <fullName evidence="3">Flagellar assembly protein H</fullName>
    </recommendedName>
</protein>
<gene>
    <name evidence="1" type="ORF">H6A01_10385</name>
</gene>